<keyword evidence="1" id="KW-1133">Transmembrane helix</keyword>
<name>A0A8H6YCF4_9AGAR</name>
<dbReference type="EMBL" id="JACAZI010000007">
    <property type="protein sequence ID" value="KAF7355897.1"/>
    <property type="molecule type" value="Genomic_DNA"/>
</dbReference>
<dbReference type="AlphaFoldDB" id="A0A8H6YCF4"/>
<dbReference type="InterPro" id="IPR040632">
    <property type="entry name" value="Sulfotransfer_4"/>
</dbReference>
<dbReference type="OrthoDB" id="2860363at2759"/>
<protein>
    <recommendedName>
        <fullName evidence="4">NAD dependent epimerase/dehydratase</fullName>
    </recommendedName>
</protein>
<comment type="caution">
    <text evidence="2">The sequence shown here is derived from an EMBL/GenBank/DDBJ whole genome shotgun (WGS) entry which is preliminary data.</text>
</comment>
<keyword evidence="3" id="KW-1185">Reference proteome</keyword>
<evidence type="ECO:0008006" key="4">
    <source>
        <dbReference type="Google" id="ProtNLM"/>
    </source>
</evidence>
<dbReference type="SUPFAM" id="SSF52540">
    <property type="entry name" value="P-loop containing nucleoside triphosphate hydrolases"/>
    <property type="match status" value="1"/>
</dbReference>
<evidence type="ECO:0000313" key="2">
    <source>
        <dbReference type="EMBL" id="KAF7355897.1"/>
    </source>
</evidence>
<keyword evidence="1" id="KW-0472">Membrane</keyword>
<dbReference type="Proteomes" id="UP000620124">
    <property type="component" value="Unassembled WGS sequence"/>
</dbReference>
<evidence type="ECO:0000256" key="1">
    <source>
        <dbReference type="SAM" id="Phobius"/>
    </source>
</evidence>
<gene>
    <name evidence="2" type="ORF">MVEN_00918600</name>
</gene>
<dbReference type="PANTHER" id="PTHR36978:SF4">
    <property type="entry name" value="P-LOOP CONTAINING NUCLEOSIDE TRIPHOSPHATE HYDROLASE PROTEIN"/>
    <property type="match status" value="1"/>
</dbReference>
<proteinExistence type="predicted"/>
<keyword evidence="1" id="KW-0812">Transmembrane</keyword>
<dbReference type="InterPro" id="IPR027417">
    <property type="entry name" value="P-loop_NTPase"/>
</dbReference>
<dbReference type="PANTHER" id="PTHR36978">
    <property type="entry name" value="P-LOOP CONTAINING NUCLEOTIDE TRIPHOSPHATE HYDROLASE"/>
    <property type="match status" value="1"/>
</dbReference>
<accession>A0A8H6YCF4</accession>
<feature type="transmembrane region" description="Helical" evidence="1">
    <location>
        <begin position="230"/>
        <end position="251"/>
    </location>
</feature>
<sequence length="255" mass="28461">MSPHSKSSTELKTRTVPMRVLVLGFCRTGTSSMRDALRMLGYNDTHHMDSVFRDPSQIGPWTAAIHDKFFGKGKPYGRAEWDSLLGDCQAVTDLPSILFAEDLIEAYPEAKVVLTLRDPDAWYISYDRTIGSILRSRTSYIAGALNPGFLGKFFPFARACSAALLGKDSRAALLGKEETSKDVAKARFVAHYDRVRSLVPPERLLEYRVSEGVATAVRVSWGRSDVVWTVYRGVALKFVLPALLLGVAIYWQTHR</sequence>
<dbReference type="Gene3D" id="3.40.50.300">
    <property type="entry name" value="P-loop containing nucleotide triphosphate hydrolases"/>
    <property type="match status" value="1"/>
</dbReference>
<organism evidence="2 3">
    <name type="scientific">Mycena venus</name>
    <dbReference type="NCBI Taxonomy" id="2733690"/>
    <lineage>
        <taxon>Eukaryota</taxon>
        <taxon>Fungi</taxon>
        <taxon>Dikarya</taxon>
        <taxon>Basidiomycota</taxon>
        <taxon>Agaricomycotina</taxon>
        <taxon>Agaricomycetes</taxon>
        <taxon>Agaricomycetidae</taxon>
        <taxon>Agaricales</taxon>
        <taxon>Marasmiineae</taxon>
        <taxon>Mycenaceae</taxon>
        <taxon>Mycena</taxon>
    </lineage>
</organism>
<dbReference type="Pfam" id="PF17784">
    <property type="entry name" value="Sulfotransfer_4"/>
    <property type="match status" value="1"/>
</dbReference>
<reference evidence="2" key="1">
    <citation type="submission" date="2020-05" db="EMBL/GenBank/DDBJ databases">
        <title>Mycena genomes resolve the evolution of fungal bioluminescence.</title>
        <authorList>
            <person name="Tsai I.J."/>
        </authorList>
    </citation>
    <scope>NUCLEOTIDE SEQUENCE</scope>
    <source>
        <strain evidence="2">CCC161011</strain>
    </source>
</reference>
<evidence type="ECO:0000313" key="3">
    <source>
        <dbReference type="Proteomes" id="UP000620124"/>
    </source>
</evidence>